<name>A0A430F8D5_9BIFI</name>
<dbReference type="InterPro" id="IPR023210">
    <property type="entry name" value="NADP_OxRdtase_dom"/>
</dbReference>
<evidence type="ECO:0000256" key="1">
    <source>
        <dbReference type="ARBA" id="ARBA00007905"/>
    </source>
</evidence>
<dbReference type="PANTHER" id="PTHR43827">
    <property type="entry name" value="2,5-DIKETO-D-GLUCONIC ACID REDUCTASE"/>
    <property type="match status" value="1"/>
</dbReference>
<dbReference type="PIRSF" id="PIRSF000097">
    <property type="entry name" value="AKR"/>
    <property type="match status" value="1"/>
</dbReference>
<dbReference type="PROSITE" id="PS00798">
    <property type="entry name" value="ALDOKETO_REDUCTASE_1"/>
    <property type="match status" value="1"/>
</dbReference>
<feature type="domain" description="NADP-dependent oxidoreductase" evidence="7">
    <location>
        <begin position="52"/>
        <end position="281"/>
    </location>
</feature>
<dbReference type="PANTHER" id="PTHR43827:SF3">
    <property type="entry name" value="NADP-DEPENDENT OXIDOREDUCTASE DOMAIN-CONTAINING PROTEIN"/>
    <property type="match status" value="1"/>
</dbReference>
<accession>A0A430F8D5</accession>
<gene>
    <name evidence="8" type="ORF">D2E22_0531</name>
</gene>
<dbReference type="FunFam" id="3.20.20.100:FF:000015">
    <property type="entry name" value="Oxidoreductase, aldo/keto reductase family"/>
    <property type="match status" value="1"/>
</dbReference>
<dbReference type="InterPro" id="IPR020471">
    <property type="entry name" value="AKR"/>
</dbReference>
<dbReference type="PROSITE" id="PS00062">
    <property type="entry name" value="ALDOKETO_REDUCTASE_2"/>
    <property type="match status" value="1"/>
</dbReference>
<evidence type="ECO:0000256" key="6">
    <source>
        <dbReference type="PIRSR" id="PIRSR000097-3"/>
    </source>
</evidence>
<evidence type="ECO:0000256" key="4">
    <source>
        <dbReference type="PIRSR" id="PIRSR000097-1"/>
    </source>
</evidence>
<dbReference type="CDD" id="cd19133">
    <property type="entry name" value="AKR_AKR5F1"/>
    <property type="match status" value="1"/>
</dbReference>
<evidence type="ECO:0000256" key="3">
    <source>
        <dbReference type="ARBA" id="ARBA00023002"/>
    </source>
</evidence>
<dbReference type="Pfam" id="PF00248">
    <property type="entry name" value="Aldo_ket_red"/>
    <property type="match status" value="1"/>
</dbReference>
<keyword evidence="9" id="KW-1185">Reference proteome</keyword>
<dbReference type="AlphaFoldDB" id="A0A430F8D5"/>
<proteinExistence type="inferred from homology"/>
<evidence type="ECO:0000259" key="7">
    <source>
        <dbReference type="Pfam" id="PF00248"/>
    </source>
</evidence>
<protein>
    <submittedName>
        <fullName evidence="8">2,5-diketo-D-gluconic acid reductase</fullName>
    </submittedName>
</protein>
<feature type="site" description="Lowers pKa of active site Tyr" evidence="6">
    <location>
        <position position="97"/>
    </location>
</feature>
<feature type="binding site" evidence="5">
    <location>
        <position position="130"/>
    </location>
    <ligand>
        <name>substrate</name>
    </ligand>
</feature>
<dbReference type="GO" id="GO:0016616">
    <property type="term" value="F:oxidoreductase activity, acting on the CH-OH group of donors, NAD or NADP as acceptor"/>
    <property type="evidence" value="ECO:0007669"/>
    <property type="project" value="UniProtKB-ARBA"/>
</dbReference>
<dbReference type="PRINTS" id="PR00069">
    <property type="entry name" value="ALDKETRDTASE"/>
</dbReference>
<feature type="active site" description="Proton donor" evidence="4">
    <location>
        <position position="72"/>
    </location>
</feature>
<dbReference type="SUPFAM" id="SSF51430">
    <property type="entry name" value="NAD(P)-linked oxidoreductase"/>
    <property type="match status" value="1"/>
</dbReference>
<evidence type="ECO:0000256" key="2">
    <source>
        <dbReference type="ARBA" id="ARBA00022857"/>
    </source>
</evidence>
<dbReference type="InterPro" id="IPR018170">
    <property type="entry name" value="Aldo/ket_reductase_CS"/>
</dbReference>
<sequence>MLGERGNGRRIRIRQHKAKWGTIMQYVTLNDGNTMPQLGFGVFQVPDLAVCEQAVSDALATGYRLIDTAAAYMNEEAVGAAIAKSPVAREDIFVTSKLWVDHFTYEKAKQGIDDSLRKIGLDYLDLYLLHQPYGDVAGAWRALEEAQQAGKIRSIGVSNFAPDQLINLELMSNVKPAINQIEVSPWHQQKDEVRFAQEQDVQVEAWAPFAEGKHHIFTDPTIAQIGAKYGKSNGQVILRWLLQRGIVAIPKSVHKERMEENFDVFDFELNGEDMTTIADLDKHESQFFDHRDPTAIVNIFGQSLRALRS</sequence>
<keyword evidence="3" id="KW-0560">Oxidoreductase</keyword>
<evidence type="ECO:0000313" key="8">
    <source>
        <dbReference type="EMBL" id="RSX49111.1"/>
    </source>
</evidence>
<dbReference type="Gene3D" id="3.20.20.100">
    <property type="entry name" value="NADP-dependent oxidoreductase domain"/>
    <property type="match status" value="1"/>
</dbReference>
<dbReference type="PROSITE" id="PS00063">
    <property type="entry name" value="ALDOKETO_REDUCTASE_3"/>
    <property type="match status" value="1"/>
</dbReference>
<evidence type="ECO:0000313" key="9">
    <source>
        <dbReference type="Proteomes" id="UP000288052"/>
    </source>
</evidence>
<evidence type="ECO:0000256" key="5">
    <source>
        <dbReference type="PIRSR" id="PIRSR000097-2"/>
    </source>
</evidence>
<comment type="caution">
    <text evidence="8">The sequence shown here is derived from an EMBL/GenBank/DDBJ whole genome shotgun (WGS) entry which is preliminary data.</text>
</comment>
<dbReference type="Proteomes" id="UP000288052">
    <property type="component" value="Unassembled WGS sequence"/>
</dbReference>
<comment type="similarity">
    <text evidence="1">Belongs to the aldo/keto reductase family.</text>
</comment>
<reference evidence="8 9" key="1">
    <citation type="submission" date="2018-09" db="EMBL/GenBank/DDBJ databases">
        <title>Characterization of the phylogenetic diversity of five novel species belonging to the genus Bifidobacterium.</title>
        <authorList>
            <person name="Lugli G.A."/>
            <person name="Duranti S."/>
            <person name="Milani C."/>
        </authorList>
    </citation>
    <scope>NUCLEOTIDE SEQUENCE [LARGE SCALE GENOMIC DNA]</scope>
    <source>
        <strain evidence="8 9">2020B</strain>
    </source>
</reference>
<organism evidence="8 9">
    <name type="scientific">Bifidobacterium castoris</name>
    <dbReference type="NCBI Taxonomy" id="2306972"/>
    <lineage>
        <taxon>Bacteria</taxon>
        <taxon>Bacillati</taxon>
        <taxon>Actinomycetota</taxon>
        <taxon>Actinomycetes</taxon>
        <taxon>Bifidobacteriales</taxon>
        <taxon>Bifidobacteriaceae</taxon>
        <taxon>Bifidobacterium</taxon>
    </lineage>
</organism>
<dbReference type="InterPro" id="IPR036812">
    <property type="entry name" value="NAD(P)_OxRdtase_dom_sf"/>
</dbReference>
<dbReference type="EMBL" id="QXGI01000002">
    <property type="protein sequence ID" value="RSX49111.1"/>
    <property type="molecule type" value="Genomic_DNA"/>
</dbReference>
<keyword evidence="2" id="KW-0521">NADP</keyword>